<dbReference type="NCBIfam" id="NF001159">
    <property type="entry name" value="PRK00150.1-3"/>
    <property type="match status" value="1"/>
</dbReference>
<protein>
    <recommendedName>
        <fullName evidence="2">Peptide deformylase</fullName>
        <shortName evidence="2">PDF</shortName>
        <ecNumber evidence="2">3.5.1.88</ecNumber>
    </recommendedName>
    <alternativeName>
        <fullName evidence="2">Polypeptide deformylase</fullName>
    </alternativeName>
</protein>
<sequence>MLDIITVPTPSLRKRSKEIDHNFLVLEETQQFIDDMVTTMYEDDGIGLAAPQVAQNIRICVIGKEAIPKKHHIKGDLILVNPTWERISKKTLWDIEGCLSVPRIFGKVKRYKEIEIKAWDRNGKPLSFEANDFLARVIQHEVDHLDGVLFIDKARDLYEVERKDSRL</sequence>
<dbReference type="Gene3D" id="3.90.45.10">
    <property type="entry name" value="Peptide deformylase"/>
    <property type="match status" value="1"/>
</dbReference>
<comment type="similarity">
    <text evidence="1 2">Belongs to the polypeptide deformylase family.</text>
</comment>
<keyword evidence="2" id="KW-0408">Iron</keyword>
<feature type="binding site" evidence="2">
    <location>
        <position position="140"/>
    </location>
    <ligand>
        <name>Fe cation</name>
        <dbReference type="ChEBI" id="CHEBI:24875"/>
    </ligand>
</feature>
<dbReference type="NCBIfam" id="TIGR00079">
    <property type="entry name" value="pept_deformyl"/>
    <property type="match status" value="1"/>
</dbReference>
<dbReference type="CDD" id="cd00487">
    <property type="entry name" value="Pep_deformylase"/>
    <property type="match status" value="1"/>
</dbReference>
<dbReference type="GO" id="GO:0046872">
    <property type="term" value="F:metal ion binding"/>
    <property type="evidence" value="ECO:0007669"/>
    <property type="project" value="UniProtKB-KW"/>
</dbReference>
<dbReference type="GO" id="GO:0006412">
    <property type="term" value="P:translation"/>
    <property type="evidence" value="ECO:0007669"/>
    <property type="project" value="UniProtKB-UniRule"/>
</dbReference>
<dbReference type="PANTHER" id="PTHR10458:SF22">
    <property type="entry name" value="PEPTIDE DEFORMYLASE"/>
    <property type="match status" value="1"/>
</dbReference>
<comment type="catalytic activity">
    <reaction evidence="2">
        <text>N-terminal N-formyl-L-methionyl-[peptide] + H2O = N-terminal L-methionyl-[peptide] + formate</text>
        <dbReference type="Rhea" id="RHEA:24420"/>
        <dbReference type="Rhea" id="RHEA-COMP:10639"/>
        <dbReference type="Rhea" id="RHEA-COMP:10640"/>
        <dbReference type="ChEBI" id="CHEBI:15377"/>
        <dbReference type="ChEBI" id="CHEBI:15740"/>
        <dbReference type="ChEBI" id="CHEBI:49298"/>
        <dbReference type="ChEBI" id="CHEBI:64731"/>
        <dbReference type="EC" id="3.5.1.88"/>
    </reaction>
</comment>
<comment type="function">
    <text evidence="2">Removes the formyl group from the N-terminal Met of newly synthesized proteins. Requires at least a dipeptide for an efficient rate of reaction. N-terminal L-methionine is a prerequisite for activity but the enzyme has broad specificity at other positions.</text>
</comment>
<dbReference type="InterPro" id="IPR036821">
    <property type="entry name" value="Peptide_deformylase_sf"/>
</dbReference>
<comment type="cofactor">
    <cofactor evidence="2">
        <name>Fe(2+)</name>
        <dbReference type="ChEBI" id="CHEBI:29033"/>
    </cofactor>
    <text evidence="2">Binds 1 Fe(2+) ion.</text>
</comment>
<comment type="caution">
    <text evidence="3">The sequence shown here is derived from an EMBL/GenBank/DDBJ whole genome shotgun (WGS) entry which is preliminary data.</text>
</comment>
<name>A0A2H0N5I5_9BACT</name>
<dbReference type="PIRSF" id="PIRSF004749">
    <property type="entry name" value="Pep_def"/>
    <property type="match status" value="1"/>
</dbReference>
<keyword evidence="2" id="KW-0479">Metal-binding</keyword>
<dbReference type="Pfam" id="PF01327">
    <property type="entry name" value="Pep_deformylase"/>
    <property type="match status" value="1"/>
</dbReference>
<organism evidence="3 4">
    <name type="scientific">Candidatus Magasanikbacteria bacterium CG11_big_fil_rev_8_21_14_0_20_39_34</name>
    <dbReference type="NCBI Taxonomy" id="1974653"/>
    <lineage>
        <taxon>Bacteria</taxon>
        <taxon>Candidatus Magasanikiibacteriota</taxon>
    </lineage>
</organism>
<dbReference type="InterPro" id="IPR023635">
    <property type="entry name" value="Peptide_deformylase"/>
</dbReference>
<dbReference type="PANTHER" id="PTHR10458">
    <property type="entry name" value="PEPTIDE DEFORMYLASE"/>
    <property type="match status" value="1"/>
</dbReference>
<feature type="active site" evidence="2">
    <location>
        <position position="141"/>
    </location>
</feature>
<keyword evidence="2" id="KW-0648">Protein biosynthesis</keyword>
<dbReference type="Proteomes" id="UP000229600">
    <property type="component" value="Unassembled WGS sequence"/>
</dbReference>
<dbReference type="GO" id="GO:0042586">
    <property type="term" value="F:peptide deformylase activity"/>
    <property type="evidence" value="ECO:0007669"/>
    <property type="project" value="UniProtKB-UniRule"/>
</dbReference>
<evidence type="ECO:0000313" key="4">
    <source>
        <dbReference type="Proteomes" id="UP000229600"/>
    </source>
</evidence>
<gene>
    <name evidence="2 3" type="primary">def</name>
    <name evidence="3" type="ORF">COV59_03155</name>
</gene>
<dbReference type="PRINTS" id="PR01576">
    <property type="entry name" value="PDEFORMYLASE"/>
</dbReference>
<dbReference type="AlphaFoldDB" id="A0A2H0N5I5"/>
<accession>A0A2H0N5I5</accession>
<dbReference type="HAMAP" id="MF_00163">
    <property type="entry name" value="Pep_deformylase"/>
    <property type="match status" value="1"/>
</dbReference>
<evidence type="ECO:0000256" key="2">
    <source>
        <dbReference type="HAMAP-Rule" id="MF_00163"/>
    </source>
</evidence>
<dbReference type="EMBL" id="PCWN01000007">
    <property type="protein sequence ID" value="PIR04157.1"/>
    <property type="molecule type" value="Genomic_DNA"/>
</dbReference>
<proteinExistence type="inferred from homology"/>
<reference evidence="3 4" key="1">
    <citation type="submission" date="2017-09" db="EMBL/GenBank/DDBJ databases">
        <title>Depth-based differentiation of microbial function through sediment-hosted aquifers and enrichment of novel symbionts in the deep terrestrial subsurface.</title>
        <authorList>
            <person name="Probst A.J."/>
            <person name="Ladd B."/>
            <person name="Jarett J.K."/>
            <person name="Geller-Mcgrath D.E."/>
            <person name="Sieber C.M."/>
            <person name="Emerson J.B."/>
            <person name="Anantharaman K."/>
            <person name="Thomas B.C."/>
            <person name="Malmstrom R."/>
            <person name="Stieglmeier M."/>
            <person name="Klingl A."/>
            <person name="Woyke T."/>
            <person name="Ryan C.M."/>
            <person name="Banfield J.F."/>
        </authorList>
    </citation>
    <scope>NUCLEOTIDE SEQUENCE [LARGE SCALE GENOMIC DNA]</scope>
    <source>
        <strain evidence="3">CG11_big_fil_rev_8_21_14_0_20_39_34</strain>
    </source>
</reference>
<evidence type="ECO:0000313" key="3">
    <source>
        <dbReference type="EMBL" id="PIR04157.1"/>
    </source>
</evidence>
<keyword evidence="2" id="KW-0378">Hydrolase</keyword>
<dbReference type="EC" id="3.5.1.88" evidence="2"/>
<feature type="binding site" evidence="2">
    <location>
        <position position="144"/>
    </location>
    <ligand>
        <name>Fe cation</name>
        <dbReference type="ChEBI" id="CHEBI:24875"/>
    </ligand>
</feature>
<dbReference type="SUPFAM" id="SSF56420">
    <property type="entry name" value="Peptide deformylase"/>
    <property type="match status" value="1"/>
</dbReference>
<feature type="binding site" evidence="2">
    <location>
        <position position="98"/>
    </location>
    <ligand>
        <name>Fe cation</name>
        <dbReference type="ChEBI" id="CHEBI:24875"/>
    </ligand>
</feature>
<evidence type="ECO:0000256" key="1">
    <source>
        <dbReference type="ARBA" id="ARBA00010759"/>
    </source>
</evidence>